<evidence type="ECO:0000256" key="2">
    <source>
        <dbReference type="SAM" id="MobiDB-lite"/>
    </source>
</evidence>
<organism evidence="4 5">
    <name type="scientific">Mucor lusitanicus CBS 277.49</name>
    <dbReference type="NCBI Taxonomy" id="747725"/>
    <lineage>
        <taxon>Eukaryota</taxon>
        <taxon>Fungi</taxon>
        <taxon>Fungi incertae sedis</taxon>
        <taxon>Mucoromycota</taxon>
        <taxon>Mucoromycotina</taxon>
        <taxon>Mucoromycetes</taxon>
        <taxon>Mucorales</taxon>
        <taxon>Mucorineae</taxon>
        <taxon>Mucoraceae</taxon>
        <taxon>Mucor</taxon>
    </lineage>
</organism>
<reference evidence="4 5" key="1">
    <citation type="submission" date="2015-06" db="EMBL/GenBank/DDBJ databases">
        <title>Expansion of signal transduction pathways in fungi by whole-genome duplication.</title>
        <authorList>
            <consortium name="DOE Joint Genome Institute"/>
            <person name="Corrochano L.M."/>
            <person name="Kuo A."/>
            <person name="Marcet-Houben M."/>
            <person name="Polaino S."/>
            <person name="Salamov A."/>
            <person name="Villalobos J.M."/>
            <person name="Alvarez M.I."/>
            <person name="Avalos J."/>
            <person name="Benito E.P."/>
            <person name="Benoit I."/>
            <person name="Burger G."/>
            <person name="Camino L.P."/>
            <person name="Canovas D."/>
            <person name="Cerda-Olmedo E."/>
            <person name="Cheng J.-F."/>
            <person name="Dominguez A."/>
            <person name="Elias M."/>
            <person name="Eslava A.P."/>
            <person name="Glaser F."/>
            <person name="Grimwood J."/>
            <person name="Gutierrez G."/>
            <person name="Heitman J."/>
            <person name="Henrissat B."/>
            <person name="Iturriaga E.A."/>
            <person name="Lang B.F."/>
            <person name="Lavin J.L."/>
            <person name="Lee S."/>
            <person name="Li W."/>
            <person name="Lindquist E."/>
            <person name="Lopez-Garcia S."/>
            <person name="Luque E.M."/>
            <person name="Marcos A.T."/>
            <person name="Martin J."/>
            <person name="Mccluskey K."/>
            <person name="Medina H.R."/>
            <person name="Miralles-Duran A."/>
            <person name="Miyazaki A."/>
            <person name="Munoz-Torres E."/>
            <person name="Oguiza J.A."/>
            <person name="Ohm R."/>
            <person name="Olmedo M."/>
            <person name="Orejas M."/>
            <person name="Ortiz-Castellanos L."/>
            <person name="Pisabarro A.G."/>
            <person name="Rodriguez-Romero J."/>
            <person name="Ruiz-Herrera J."/>
            <person name="Ruiz-Vazquez R."/>
            <person name="Sanz C."/>
            <person name="Schackwitz W."/>
            <person name="Schmutz J."/>
            <person name="Shahriari M."/>
            <person name="Shelest E."/>
            <person name="Silva-Franco F."/>
            <person name="Soanes D."/>
            <person name="Syed K."/>
            <person name="Tagua V.G."/>
            <person name="Talbot N.J."/>
            <person name="Thon M."/>
            <person name="De Vries R.P."/>
            <person name="Wiebenga A."/>
            <person name="Yadav J.S."/>
            <person name="Braun E.L."/>
            <person name="Baker S."/>
            <person name="Garre V."/>
            <person name="Horwitz B."/>
            <person name="Torres-Martinez S."/>
            <person name="Idnurm A."/>
            <person name="Herrera-Estrella A."/>
            <person name="Gabaldon T."/>
            <person name="Grigoriev I.V."/>
        </authorList>
    </citation>
    <scope>NUCLEOTIDE SEQUENCE [LARGE SCALE GENOMIC DNA]</scope>
    <source>
        <strain evidence="4 5">CBS 277.49</strain>
    </source>
</reference>
<evidence type="ECO:0000313" key="5">
    <source>
        <dbReference type="Proteomes" id="UP000077051"/>
    </source>
</evidence>
<dbReference type="AlphaFoldDB" id="A0A162YKE1"/>
<protein>
    <submittedName>
        <fullName evidence="4">Uncharacterized protein</fullName>
    </submittedName>
</protein>
<keyword evidence="3" id="KW-0812">Transmembrane</keyword>
<dbReference type="VEuPathDB" id="FungiDB:MUCCIDRAFT_84078"/>
<accession>A0A162YKE1</accession>
<feature type="compositionally biased region" description="Polar residues" evidence="2">
    <location>
        <begin position="408"/>
        <end position="417"/>
    </location>
</feature>
<dbReference type="EMBL" id="AMYB01000008">
    <property type="protein sequence ID" value="OAC99126.1"/>
    <property type="molecule type" value="Genomic_DNA"/>
</dbReference>
<evidence type="ECO:0000313" key="4">
    <source>
        <dbReference type="EMBL" id="OAC99126.1"/>
    </source>
</evidence>
<evidence type="ECO:0000256" key="3">
    <source>
        <dbReference type="SAM" id="Phobius"/>
    </source>
</evidence>
<comment type="caution">
    <text evidence="4">The sequence shown here is derived from an EMBL/GenBank/DDBJ whole genome shotgun (WGS) entry which is preliminary data.</text>
</comment>
<dbReference type="OrthoDB" id="2244892at2759"/>
<feature type="compositionally biased region" description="Low complexity" evidence="2">
    <location>
        <begin position="398"/>
        <end position="407"/>
    </location>
</feature>
<feature type="transmembrane region" description="Helical" evidence="3">
    <location>
        <begin position="114"/>
        <end position="134"/>
    </location>
</feature>
<keyword evidence="3" id="KW-1133">Transmembrane helix</keyword>
<keyword evidence="1" id="KW-0175">Coiled coil</keyword>
<name>A0A162YKE1_MUCCL</name>
<evidence type="ECO:0000256" key="1">
    <source>
        <dbReference type="SAM" id="Coils"/>
    </source>
</evidence>
<sequence length="995" mass="113324">MDLNSLLNNQKDTRLSLNDLQQLLAQGDSAVIFERIQSSTAYDFPTSRADTFVFFDTFIQVILSIIHDDDPYSAQLSKSIVIDSLRSCINGLLRQNGIEWLIEFPSYFSTKTWVVLRANITILVYLYGLVLAIWNKPDLIRHRDAWMRGILQFVHSNSPIVMLHLWLNCCCMLNQDINTTSDAEELYLLKVEATYNSGKLAQDPIVQMIRMLQALQVDVLAEQVNQQLGSALARPPFTKDEFIVGKLCLDNACKSTSNRYTSIRKIYQQLQAKTVTSNVASNPLVSTDLLTSTPADKYLQTEAIRKAALFWIQKMSALDPHEFDLHLKEAIQSHYPTDRKTILDLALADWTARDRFHRHLGCVMDVIIAQLQKSRYNRRTSPYYAFVQLFNIPDDHQQQQQQQQQQQTSDISLSDNSTSYQTKSGAYIDLSQFSNCSDVVLMDGCCTILQKLTLSGNGNSVEDWVADCLQSASADIVKRYAEWLAQGLEKELITKQTPLRFAQYMKVLLKTCVSQSAHVVPTLLHTFSDHGLEWLLKKNASFATILLHYFDDGPQVSKDIVVRALFTSKSKVYMDQLFAYLRQHMSGTDPKLPRSRAWFRNHFLSNLLLLVGEDAKGKSVASGVFRQLLKTRSDFEWYFATPLVSAQQMTFNTLDLCSTHDVYAIKNTGLAALLQEMVRLGDGAKKERLIQVWFDLWTLPIANNDYKFTVPVSWVLQCAGLYDQAPVLVKQMIKRFLTIGIHQDTLTAAAAADQEQGILPTATERRFLERVMDLILLSDSPEPDSLFELVLSVCYSQEGSRTFEDINWTIIPILVELAEELEVEMLVLASASNLPPPRPNPKKIYKRRNKKFNKKQHMSRLKLGATMKKHEEELEKYFQELSDNTSKINHAIKALTTLVQRVFNFLLRLLNDASTLSAVDSNNDCLTIKQDIQRELVDIPLFYEPLAKLDKLISEPEDLHEDIQTVIELSVECLKKKADQTLYEASQKILLATTS</sequence>
<keyword evidence="5" id="KW-1185">Reference proteome</keyword>
<feature type="coiled-coil region" evidence="1">
    <location>
        <begin position="860"/>
        <end position="887"/>
    </location>
</feature>
<proteinExistence type="predicted"/>
<gene>
    <name evidence="4" type="ORF">MUCCIDRAFT_84078</name>
</gene>
<keyword evidence="3" id="KW-0472">Membrane</keyword>
<feature type="region of interest" description="Disordered" evidence="2">
    <location>
        <begin position="397"/>
        <end position="417"/>
    </location>
</feature>
<dbReference type="Proteomes" id="UP000077051">
    <property type="component" value="Unassembled WGS sequence"/>
</dbReference>